<evidence type="ECO:0000313" key="23">
    <source>
        <dbReference type="EMBL" id="KAG9279749.1"/>
    </source>
</evidence>
<keyword evidence="11 20" id="KW-0547">Nucleotide-binding</keyword>
<keyword evidence="13" id="KW-0862">Zinc</keyword>
<keyword evidence="16" id="KW-0496">Mitochondrion</keyword>
<evidence type="ECO:0000256" key="16">
    <source>
        <dbReference type="ARBA" id="ARBA00023128"/>
    </source>
</evidence>
<evidence type="ECO:0000259" key="22">
    <source>
        <dbReference type="SMART" id="SM00451"/>
    </source>
</evidence>
<evidence type="ECO:0000256" key="9">
    <source>
        <dbReference type="ARBA" id="ARBA00022694"/>
    </source>
</evidence>
<dbReference type="PANTHER" id="PTHR11088:SF89">
    <property type="entry name" value="TRNA DIMETHYLALLYLTRANSFERASE"/>
    <property type="match status" value="1"/>
</dbReference>
<organism evidence="23 24">
    <name type="scientific">Astyanax mexicanus</name>
    <name type="common">Blind cave fish</name>
    <name type="synonym">Astyanax fasciatus mexicanus</name>
    <dbReference type="NCBI Taxonomy" id="7994"/>
    <lineage>
        <taxon>Eukaryota</taxon>
        <taxon>Metazoa</taxon>
        <taxon>Chordata</taxon>
        <taxon>Craniata</taxon>
        <taxon>Vertebrata</taxon>
        <taxon>Euteleostomi</taxon>
        <taxon>Actinopterygii</taxon>
        <taxon>Neopterygii</taxon>
        <taxon>Teleostei</taxon>
        <taxon>Ostariophysi</taxon>
        <taxon>Characiformes</taxon>
        <taxon>Characoidei</taxon>
        <taxon>Acestrorhamphidae</taxon>
        <taxon>Acestrorhamphinae</taxon>
        <taxon>Astyanax</taxon>
    </lineage>
</organism>
<keyword evidence="10" id="KW-0479">Metal-binding</keyword>
<feature type="compositionally biased region" description="Basic and acidic residues" evidence="21">
    <location>
        <begin position="459"/>
        <end position="469"/>
    </location>
</feature>
<evidence type="ECO:0000256" key="2">
    <source>
        <dbReference type="ARBA" id="ARBA00004496"/>
    </source>
</evidence>
<comment type="subcellular location">
    <subcellularLocation>
        <location evidence="2">Cytoplasm</location>
    </subcellularLocation>
    <subcellularLocation>
        <location evidence="1">Mitochondrion</location>
    </subcellularLocation>
</comment>
<evidence type="ECO:0000256" key="4">
    <source>
        <dbReference type="ARBA" id="ARBA00012665"/>
    </source>
</evidence>
<dbReference type="GO" id="GO:0006400">
    <property type="term" value="P:tRNA modification"/>
    <property type="evidence" value="ECO:0007669"/>
    <property type="project" value="TreeGrafter"/>
</dbReference>
<accession>A0A8T2M6M9</accession>
<dbReference type="Gene3D" id="3.40.50.300">
    <property type="entry name" value="P-loop containing nucleotide triphosphate hydrolases"/>
    <property type="match status" value="1"/>
</dbReference>
<dbReference type="InterPro" id="IPR030666">
    <property type="entry name" value="IPP_transferase_euk"/>
</dbReference>
<dbReference type="AlphaFoldDB" id="A0A8T2M6M9"/>
<dbReference type="SUPFAM" id="SSF57667">
    <property type="entry name" value="beta-beta-alpha zinc fingers"/>
    <property type="match status" value="1"/>
</dbReference>
<evidence type="ECO:0000313" key="24">
    <source>
        <dbReference type="Proteomes" id="UP000752171"/>
    </source>
</evidence>
<evidence type="ECO:0000256" key="15">
    <source>
        <dbReference type="ARBA" id="ARBA00022946"/>
    </source>
</evidence>
<keyword evidence="8 20" id="KW-0808">Transferase</keyword>
<feature type="domain" description="U1-type" evidence="22">
    <location>
        <begin position="423"/>
        <end position="457"/>
    </location>
</feature>
<keyword evidence="7" id="KW-0597">Phosphoprotein</keyword>
<dbReference type="InterPro" id="IPR003604">
    <property type="entry name" value="Matrin/U1-like-C_Znf_C2H2"/>
</dbReference>
<reference evidence="23 24" key="1">
    <citation type="submission" date="2021-07" db="EMBL/GenBank/DDBJ databases">
        <authorList>
            <person name="Imarazene B."/>
            <person name="Zahm M."/>
            <person name="Klopp C."/>
            <person name="Cabau C."/>
            <person name="Beille S."/>
            <person name="Jouanno E."/>
            <person name="Castinel A."/>
            <person name="Lluch J."/>
            <person name="Gil L."/>
            <person name="Kuchtly C."/>
            <person name="Lopez Roques C."/>
            <person name="Donnadieu C."/>
            <person name="Parrinello H."/>
            <person name="Journot L."/>
            <person name="Du K."/>
            <person name="Schartl M."/>
            <person name="Retaux S."/>
            <person name="Guiguen Y."/>
        </authorList>
    </citation>
    <scope>NUCLEOTIDE SEQUENCE [LARGE SCALE GENOMIC DNA]</scope>
    <source>
        <strain evidence="23">Pach_M1</strain>
        <tissue evidence="23">Testis</tissue>
    </source>
</reference>
<dbReference type="Pfam" id="PF12171">
    <property type="entry name" value="zf-C2H2_jaz"/>
    <property type="match status" value="1"/>
</dbReference>
<evidence type="ECO:0000256" key="21">
    <source>
        <dbReference type="SAM" id="MobiDB-lite"/>
    </source>
</evidence>
<dbReference type="SUPFAM" id="SSF52540">
    <property type="entry name" value="P-loop containing nucleoside triphosphate hydrolases"/>
    <property type="match status" value="1"/>
</dbReference>
<dbReference type="InterPro" id="IPR018022">
    <property type="entry name" value="IPT"/>
</dbReference>
<dbReference type="Proteomes" id="UP000752171">
    <property type="component" value="Unassembled WGS sequence"/>
</dbReference>
<dbReference type="EMBL" id="JAICCE010000003">
    <property type="protein sequence ID" value="KAG9279749.1"/>
    <property type="molecule type" value="Genomic_DNA"/>
</dbReference>
<evidence type="ECO:0000256" key="10">
    <source>
        <dbReference type="ARBA" id="ARBA00022723"/>
    </source>
</evidence>
<dbReference type="FunFam" id="1.10.20.140:FF:000002">
    <property type="entry name" value="tRNA dimethylallyltransferase, mitochondrial"/>
    <property type="match status" value="1"/>
</dbReference>
<keyword evidence="9" id="KW-0819">tRNA processing</keyword>
<evidence type="ECO:0000256" key="3">
    <source>
        <dbReference type="ARBA" id="ARBA00005842"/>
    </source>
</evidence>
<comment type="function">
    <text evidence="19">Catalyzes the transfer of a dimethylallyl group onto the adenine at position 37 of both cytosolic and mitochondrial tRNAs, leading to the formation of N6-(dimethylallyl)adenosine (i6A37). Mediates modification of a limited subset of tRNAs: tRNA(Ser)(AGA), tRNA(Ser)(CGA), tRNA(Ser)(UGA), as well as partial modification of the selenocysteine tRNA(Ser)(UCA). TRIT1 is therefore required for selenoprotein expression.</text>
</comment>
<feature type="region of interest" description="Disordered" evidence="21">
    <location>
        <begin position="1"/>
        <end position="20"/>
    </location>
</feature>
<evidence type="ECO:0000256" key="13">
    <source>
        <dbReference type="ARBA" id="ARBA00022833"/>
    </source>
</evidence>
<dbReference type="InterPro" id="IPR036236">
    <property type="entry name" value="Znf_C2H2_sf"/>
</dbReference>
<dbReference type="GO" id="GO:0003676">
    <property type="term" value="F:nucleic acid binding"/>
    <property type="evidence" value="ECO:0007669"/>
    <property type="project" value="InterPro"/>
</dbReference>
<dbReference type="NCBIfam" id="TIGR00174">
    <property type="entry name" value="miaA"/>
    <property type="match status" value="1"/>
</dbReference>
<dbReference type="EC" id="2.5.1.75" evidence="4"/>
<comment type="similarity">
    <text evidence="3 20">Belongs to the IPP transferase family.</text>
</comment>
<evidence type="ECO:0000256" key="8">
    <source>
        <dbReference type="ARBA" id="ARBA00022679"/>
    </source>
</evidence>
<evidence type="ECO:0000256" key="17">
    <source>
        <dbReference type="ARBA" id="ARBA00030893"/>
    </source>
</evidence>
<evidence type="ECO:0000256" key="1">
    <source>
        <dbReference type="ARBA" id="ARBA00004173"/>
    </source>
</evidence>
<evidence type="ECO:0000256" key="18">
    <source>
        <dbReference type="ARBA" id="ARBA00049563"/>
    </source>
</evidence>
<keyword evidence="6" id="KW-0963">Cytoplasm</keyword>
<comment type="catalytic activity">
    <reaction evidence="18">
        <text>adenosine(37) in tRNA + dimethylallyl diphosphate = N(6)-dimethylallyladenosine(37) in tRNA + diphosphate</text>
        <dbReference type="Rhea" id="RHEA:26482"/>
        <dbReference type="Rhea" id="RHEA-COMP:10162"/>
        <dbReference type="Rhea" id="RHEA-COMP:10375"/>
        <dbReference type="ChEBI" id="CHEBI:33019"/>
        <dbReference type="ChEBI" id="CHEBI:57623"/>
        <dbReference type="ChEBI" id="CHEBI:74411"/>
        <dbReference type="ChEBI" id="CHEBI:74415"/>
        <dbReference type="EC" id="2.5.1.75"/>
    </reaction>
</comment>
<protein>
    <recommendedName>
        <fullName evidence="5">tRNA dimethylallyltransferase</fullName>
        <ecNumber evidence="4">2.5.1.75</ecNumber>
    </recommendedName>
    <alternativeName>
        <fullName evidence="17">Isopentenyl-diphosphate:tRNA isopentenyltransferase</fullName>
    </alternativeName>
</protein>
<evidence type="ECO:0000256" key="6">
    <source>
        <dbReference type="ARBA" id="ARBA00022490"/>
    </source>
</evidence>
<dbReference type="Pfam" id="PF01715">
    <property type="entry name" value="IPPT"/>
    <property type="match status" value="1"/>
</dbReference>
<dbReference type="GO" id="GO:0008270">
    <property type="term" value="F:zinc ion binding"/>
    <property type="evidence" value="ECO:0007669"/>
    <property type="project" value="UniProtKB-KW"/>
</dbReference>
<evidence type="ECO:0000256" key="7">
    <source>
        <dbReference type="ARBA" id="ARBA00022553"/>
    </source>
</evidence>
<dbReference type="PANTHER" id="PTHR11088">
    <property type="entry name" value="TRNA DIMETHYLALLYLTRANSFERASE"/>
    <property type="match status" value="1"/>
</dbReference>
<keyword evidence="14 20" id="KW-0067">ATP-binding</keyword>
<feature type="compositionally biased region" description="Polar residues" evidence="21">
    <location>
        <begin position="10"/>
        <end position="20"/>
    </location>
</feature>
<dbReference type="SMART" id="SM00451">
    <property type="entry name" value="ZnF_U1"/>
    <property type="match status" value="1"/>
</dbReference>
<evidence type="ECO:0000256" key="20">
    <source>
        <dbReference type="RuleBase" id="RU003785"/>
    </source>
</evidence>
<name>A0A8T2M6M9_ASTMX</name>
<gene>
    <name evidence="23" type="primary">TRIT1</name>
    <name evidence="23" type="ORF">AMEX_G5297</name>
</gene>
<dbReference type="InterPro" id="IPR039657">
    <property type="entry name" value="Dimethylallyltransferase"/>
</dbReference>
<dbReference type="GO" id="GO:0005524">
    <property type="term" value="F:ATP binding"/>
    <property type="evidence" value="ECO:0007669"/>
    <property type="project" value="UniProtKB-KW"/>
</dbReference>
<dbReference type="InterPro" id="IPR027417">
    <property type="entry name" value="P-loop_NTPase"/>
</dbReference>
<sequence>MVRGGVHKSTPLNAPGKQTASSSLELSAHARSILEQCGLSVMAAASVAVQRALGKRIVPPLVVILGATGTGKSKLAIELGRRLQGEIISADSMQVYKGLDIITNKVTPEEQAQCPHHMISFVDPLVSSYTVVDFRNRVLSLIEDLHHQEKLPVIVGGTNYYIESILWKVLLDTKQKSGTDIKRKLEIMGGPELHKRLKEVDPDMAAMLHPNDTRKIARSLQVYQETGIQHSRLLEEQQKQEGGDGLGGPLRFTDPCIFWLHSNMDALDKRLDERVDEMLSSGLIEELKDFHQRFNEKKIQENSQDYQHGIFQSIGFKEFHEYLTAGADVSQEEREELKMKSVEALKQATRRYARKQNKWVRNRFLKRPGTYVPPVYGLDVTDVSCWEQTVLHPALDILNCLRKGEQPPVEPIRVEGEGPRNKRSHHVCELCDKVIIGDMEWTAHLKSKNHQHHVRKRRNAEESTEHQQDVESNLASAPKYPKQASPTTLGVASLEPGTEGTGDDEQNDL</sequence>
<comment type="caution">
    <text evidence="23">The sequence shown here is derived from an EMBL/GenBank/DDBJ whole genome shotgun (WGS) entry which is preliminary data.</text>
</comment>
<evidence type="ECO:0000256" key="14">
    <source>
        <dbReference type="ARBA" id="ARBA00022840"/>
    </source>
</evidence>
<evidence type="ECO:0000256" key="11">
    <source>
        <dbReference type="ARBA" id="ARBA00022741"/>
    </source>
</evidence>
<evidence type="ECO:0000256" key="5">
    <source>
        <dbReference type="ARBA" id="ARBA00017477"/>
    </source>
</evidence>
<feature type="region of interest" description="Disordered" evidence="21">
    <location>
        <begin position="447"/>
        <end position="509"/>
    </location>
</feature>
<dbReference type="GO" id="GO:0052381">
    <property type="term" value="F:tRNA dimethylallyltransferase activity"/>
    <property type="evidence" value="ECO:0007669"/>
    <property type="project" value="UniProtKB-EC"/>
</dbReference>
<proteinExistence type="inferred from homology"/>
<dbReference type="GO" id="GO:0005739">
    <property type="term" value="C:mitochondrion"/>
    <property type="evidence" value="ECO:0007669"/>
    <property type="project" value="UniProtKB-SubCell"/>
</dbReference>
<dbReference type="OrthoDB" id="775260at2759"/>
<dbReference type="InterPro" id="IPR022755">
    <property type="entry name" value="Znf_C2H2_jaz"/>
</dbReference>
<keyword evidence="15" id="KW-0809">Transit peptide</keyword>
<evidence type="ECO:0000256" key="12">
    <source>
        <dbReference type="ARBA" id="ARBA00022771"/>
    </source>
</evidence>
<dbReference type="PIRSF" id="PIRSF039110">
    <property type="entry name" value="IPP_transferase"/>
    <property type="match status" value="1"/>
</dbReference>
<dbReference type="Gene3D" id="1.10.20.140">
    <property type="match status" value="1"/>
</dbReference>
<feature type="compositionally biased region" description="Basic residues" evidence="21">
    <location>
        <begin position="447"/>
        <end position="458"/>
    </location>
</feature>
<evidence type="ECO:0000256" key="19">
    <source>
        <dbReference type="ARBA" id="ARBA00057810"/>
    </source>
</evidence>
<dbReference type="HAMAP" id="MF_00185">
    <property type="entry name" value="IPP_trans"/>
    <property type="match status" value="1"/>
</dbReference>
<keyword evidence="12" id="KW-0863">Zinc-finger</keyword>